<dbReference type="Proteomes" id="UP000268829">
    <property type="component" value="Unassembled WGS sequence"/>
</dbReference>
<dbReference type="OrthoDB" id="7566033at2"/>
<protein>
    <submittedName>
        <fullName evidence="1">DUF4188 domain-containing protein</fullName>
    </submittedName>
</protein>
<comment type="caution">
    <text evidence="1">The sequence shown here is derived from an EMBL/GenBank/DDBJ whole genome shotgun (WGS) entry which is preliminary data.</text>
</comment>
<dbReference type="Pfam" id="PF13826">
    <property type="entry name" value="Monooxy_af470-like"/>
    <property type="match status" value="1"/>
</dbReference>
<dbReference type="InterPro" id="IPR025444">
    <property type="entry name" value="Monooxy_af470"/>
</dbReference>
<sequence length="156" mass="17457">MAKVMPGRYTAKVEGSYVVFIIGMRINRLLAVHKWVPVVRAMGKMMGELYQHPELGFLGSRTSVGLRTITQIQYWRSFEHLENYARAPLHLKAWKAFNQAVGSDGSVGLYHESYLVEAGHYECVYVNMPVFGLGEVGELIPAAGKWGSARQRLAKG</sequence>
<dbReference type="EMBL" id="RHHS01000032">
    <property type="protein sequence ID" value="RNB55833.1"/>
    <property type="molecule type" value="Genomic_DNA"/>
</dbReference>
<dbReference type="AlphaFoldDB" id="A0A3M8AXV9"/>
<name>A0A3M8AXV9_9BACL</name>
<accession>A0A3M8AXV9</accession>
<reference evidence="1 2" key="1">
    <citation type="submission" date="2018-10" db="EMBL/GenBank/DDBJ databases">
        <title>Phylogenomics of Brevibacillus.</title>
        <authorList>
            <person name="Dunlap C."/>
        </authorList>
    </citation>
    <scope>NUCLEOTIDE SEQUENCE [LARGE SCALE GENOMIC DNA]</scope>
    <source>
        <strain evidence="1 2">DSM 100115</strain>
    </source>
</reference>
<keyword evidence="2" id="KW-1185">Reference proteome</keyword>
<dbReference type="RefSeq" id="WP_122905326.1">
    <property type="nucleotide sequence ID" value="NZ_CP154342.1"/>
</dbReference>
<proteinExistence type="predicted"/>
<organism evidence="1 2">
    <name type="scientific">Brevibacillus gelatini</name>
    <dbReference type="NCBI Taxonomy" id="1655277"/>
    <lineage>
        <taxon>Bacteria</taxon>
        <taxon>Bacillati</taxon>
        <taxon>Bacillota</taxon>
        <taxon>Bacilli</taxon>
        <taxon>Bacillales</taxon>
        <taxon>Paenibacillaceae</taxon>
        <taxon>Brevibacillus</taxon>
    </lineage>
</organism>
<gene>
    <name evidence="1" type="ORF">EDM57_13870</name>
</gene>
<evidence type="ECO:0000313" key="1">
    <source>
        <dbReference type="EMBL" id="RNB55833.1"/>
    </source>
</evidence>
<evidence type="ECO:0000313" key="2">
    <source>
        <dbReference type="Proteomes" id="UP000268829"/>
    </source>
</evidence>